<dbReference type="Pfam" id="PF19044">
    <property type="entry name" value="P-loop_TraG"/>
    <property type="match status" value="1"/>
</dbReference>
<dbReference type="RefSeq" id="WP_118412582.1">
    <property type="nucleotide sequence ID" value="NZ_QRPI01000005.1"/>
</dbReference>
<dbReference type="SUPFAM" id="SSF52540">
    <property type="entry name" value="P-loop containing nucleoside triphosphate hydrolases"/>
    <property type="match status" value="1"/>
</dbReference>
<feature type="coiled-coil region" evidence="1">
    <location>
        <begin position="291"/>
        <end position="346"/>
    </location>
</feature>
<sequence length="810" mass="92919">MKKSIMPVKKSGISKRKIFMSLKEPDKVNVPQPQCTQDMIEIKRIAPNGIFQVTEEKWSKSYLLVDVNYTTKTYDEQLAFFYDWCKTLNSFDVSVKITVFNENRNMQEVRERILYRHKEDGYDWLREAYNDIIESRIVEGRQGICQEKFITITVVRKDYEAARAYLSSLESSFINNFAALSSAMIPLDANERIRILDSFYHLGNESEYDYKMEEALLQGHGFKDELACSVMDFDSYIDRFYMDDKVGSILYLDPESYPTSLSDTFFKELTELPIHSIYSIDYEPIPQDVALKTLEDKLMGVENTIAKQQDKRNKRGAFSSDISYKVRREKKELEHMLDELRDNDQKMFWVGVTMGVIEENEDKLETQLTAINQVVEKASMRVIPYYMRQRQALDTVLPIGGRYVDMMRALFTSSAAAFVPFNVVEMQMMDQPFYYGINQVSKEPIWANRKKLMNGNGFVFAVPGGGKSFTGAKMEAGSVFLNTEDDIIFVDPTLEYFDVAEAYGGAVINLATYTDKYLNPLEVDLDNLDIDDTNGQVRDKCSFMLGICEQAMDGEILPEYKSIIDRSVRKMYKRIAALPREKRSQPIMSDFLEVLKEQEETEARKIKLVLEIFVEGSLNIFNHQTNIDIENRVLVYGLRDLAGDLSGMAMLIMLENIKQRIIKNAKKGRATWLYVDEFHVLLGKPFSRDYLIALWKQVRKLGGLCTGITQNVIEVLKDPMTSTLVSNSEYTVLLKQAAPDAAVLGKALENISEAQIKYTANPKPGMGLIRFGNVIIPFDNVVDKQNPVYDIYNTNMHEKAAKKQAMVGFE</sequence>
<reference evidence="3 4" key="1">
    <citation type="journal article" date="2019" name="Nat. Med.">
        <title>A library of human gut bacterial isolates paired with longitudinal multiomics data enables mechanistic microbiome research.</title>
        <authorList>
            <person name="Poyet M."/>
            <person name="Groussin M."/>
            <person name="Gibbons S.M."/>
            <person name="Avila-Pacheco J."/>
            <person name="Jiang X."/>
            <person name="Kearney S.M."/>
            <person name="Perrotta A.R."/>
            <person name="Berdy B."/>
            <person name="Zhao S."/>
            <person name="Lieberman T.D."/>
            <person name="Swanson P.K."/>
            <person name="Smith M."/>
            <person name="Roesemann S."/>
            <person name="Alexander J.E."/>
            <person name="Rich S.A."/>
            <person name="Livny J."/>
            <person name="Vlamakis H."/>
            <person name="Clish C."/>
            <person name="Bullock K."/>
            <person name="Deik A."/>
            <person name="Scott J."/>
            <person name="Pierce K.A."/>
            <person name="Xavier R.J."/>
            <person name="Alm E.J."/>
        </authorList>
    </citation>
    <scope>NUCLEOTIDE SEQUENCE [LARGE SCALE GENOMIC DNA]</scope>
    <source>
        <strain evidence="3 4">BIOML-A1</strain>
    </source>
</reference>
<dbReference type="EMBL" id="WNAJ01000002">
    <property type="protein sequence ID" value="MTR84088.1"/>
    <property type="molecule type" value="Genomic_DNA"/>
</dbReference>
<keyword evidence="1" id="KW-0175">Coiled coil</keyword>
<organism evidence="3 4">
    <name type="scientific">Roseburia intestinalis</name>
    <dbReference type="NCBI Taxonomy" id="166486"/>
    <lineage>
        <taxon>Bacteria</taxon>
        <taxon>Bacillati</taxon>
        <taxon>Bacillota</taxon>
        <taxon>Clostridia</taxon>
        <taxon>Lachnospirales</taxon>
        <taxon>Lachnospiraceae</taxon>
        <taxon>Roseburia</taxon>
    </lineage>
</organism>
<accession>A0A6L6L119</accession>
<dbReference type="PANTHER" id="PTHR30121">
    <property type="entry name" value="UNCHARACTERIZED PROTEIN YJGR-RELATED"/>
    <property type="match status" value="1"/>
</dbReference>
<dbReference type="PANTHER" id="PTHR30121:SF6">
    <property type="entry name" value="SLR6007 PROTEIN"/>
    <property type="match status" value="1"/>
</dbReference>
<name>A0A6L6L119_9FIRM</name>
<proteinExistence type="predicted"/>
<dbReference type="AlphaFoldDB" id="A0A6L6L119"/>
<evidence type="ECO:0000259" key="2">
    <source>
        <dbReference type="Pfam" id="PF19044"/>
    </source>
</evidence>
<comment type="caution">
    <text evidence="3">The sequence shown here is derived from an EMBL/GenBank/DDBJ whole genome shotgun (WGS) entry which is preliminary data.</text>
</comment>
<evidence type="ECO:0000256" key="1">
    <source>
        <dbReference type="SAM" id="Coils"/>
    </source>
</evidence>
<protein>
    <recommendedName>
        <fullName evidence="2">TraG P-loop domain-containing protein</fullName>
    </recommendedName>
</protein>
<dbReference type="Gene3D" id="1.10.8.730">
    <property type="match status" value="1"/>
</dbReference>
<dbReference type="InterPro" id="IPR043964">
    <property type="entry name" value="P-loop_TraG"/>
</dbReference>
<evidence type="ECO:0000313" key="3">
    <source>
        <dbReference type="EMBL" id="MTR84088.1"/>
    </source>
</evidence>
<dbReference type="InterPro" id="IPR027417">
    <property type="entry name" value="P-loop_NTPase"/>
</dbReference>
<dbReference type="Gene3D" id="3.40.50.300">
    <property type="entry name" value="P-loop containing nucleotide triphosphate hydrolases"/>
    <property type="match status" value="1"/>
</dbReference>
<dbReference type="NCBIfam" id="NF045971">
    <property type="entry name" value="conju_CD1110"/>
    <property type="match status" value="1"/>
</dbReference>
<dbReference type="InterPro" id="IPR051162">
    <property type="entry name" value="T4SS_component"/>
</dbReference>
<dbReference type="Proteomes" id="UP000478483">
    <property type="component" value="Unassembled WGS sequence"/>
</dbReference>
<feature type="domain" description="TraG P-loop" evidence="2">
    <location>
        <begin position="448"/>
        <end position="736"/>
    </location>
</feature>
<gene>
    <name evidence="3" type="ORF">GMD50_03265</name>
</gene>
<evidence type="ECO:0000313" key="4">
    <source>
        <dbReference type="Proteomes" id="UP000478483"/>
    </source>
</evidence>